<evidence type="ECO:0000256" key="5">
    <source>
        <dbReference type="SAM" id="MobiDB-lite"/>
    </source>
</evidence>
<comment type="caution">
    <text evidence="8">The sequence shown here is derived from an EMBL/GenBank/DDBJ whole genome shotgun (WGS) entry which is preliminary data.</text>
</comment>
<proteinExistence type="predicted"/>
<organism evidence="8 9">
    <name type="scientific">Pigmentiphaga soli</name>
    <dbReference type="NCBI Taxonomy" id="1007095"/>
    <lineage>
        <taxon>Bacteria</taxon>
        <taxon>Pseudomonadati</taxon>
        <taxon>Pseudomonadota</taxon>
        <taxon>Betaproteobacteria</taxon>
        <taxon>Burkholderiales</taxon>
        <taxon>Alcaligenaceae</taxon>
        <taxon>Pigmentiphaga</taxon>
    </lineage>
</organism>
<evidence type="ECO:0000256" key="4">
    <source>
        <dbReference type="ARBA" id="ARBA00023136"/>
    </source>
</evidence>
<dbReference type="PANTHER" id="PTHR23508:SF10">
    <property type="entry name" value="CARBOXYLIC ACID TRANSPORTER PROTEIN HOMOLOG"/>
    <property type="match status" value="1"/>
</dbReference>
<feature type="transmembrane region" description="Helical" evidence="6">
    <location>
        <begin position="115"/>
        <end position="138"/>
    </location>
</feature>
<feature type="transmembrane region" description="Helical" evidence="6">
    <location>
        <begin position="309"/>
        <end position="332"/>
    </location>
</feature>
<dbReference type="InterPro" id="IPR005828">
    <property type="entry name" value="MFS_sugar_transport-like"/>
</dbReference>
<dbReference type="InterPro" id="IPR011701">
    <property type="entry name" value="MFS"/>
</dbReference>
<evidence type="ECO:0000256" key="3">
    <source>
        <dbReference type="ARBA" id="ARBA00022989"/>
    </source>
</evidence>
<feature type="transmembrane region" description="Helical" evidence="6">
    <location>
        <begin position="182"/>
        <end position="201"/>
    </location>
</feature>
<feature type="transmembrane region" description="Helical" evidence="6">
    <location>
        <begin position="92"/>
        <end position="109"/>
    </location>
</feature>
<reference evidence="9" key="1">
    <citation type="journal article" date="2019" name="Int. J. Syst. Evol. Microbiol.">
        <title>The Global Catalogue of Microorganisms (GCM) 10K type strain sequencing project: providing services to taxonomists for standard genome sequencing and annotation.</title>
        <authorList>
            <consortium name="The Broad Institute Genomics Platform"/>
            <consortium name="The Broad Institute Genome Sequencing Center for Infectious Disease"/>
            <person name="Wu L."/>
            <person name="Ma J."/>
        </authorList>
    </citation>
    <scope>NUCLEOTIDE SEQUENCE [LARGE SCALE GENOMIC DNA]</scope>
    <source>
        <strain evidence="9">JCM 17666</strain>
    </source>
</reference>
<gene>
    <name evidence="8" type="ORF">GCM10023144_08360</name>
</gene>
<dbReference type="InterPro" id="IPR020846">
    <property type="entry name" value="MFS_dom"/>
</dbReference>
<keyword evidence="4 6" id="KW-0472">Membrane</keyword>
<feature type="compositionally biased region" description="Low complexity" evidence="5">
    <location>
        <begin position="264"/>
        <end position="277"/>
    </location>
</feature>
<dbReference type="Pfam" id="PF00083">
    <property type="entry name" value="Sugar_tr"/>
    <property type="match status" value="1"/>
</dbReference>
<evidence type="ECO:0000256" key="2">
    <source>
        <dbReference type="ARBA" id="ARBA00022692"/>
    </source>
</evidence>
<evidence type="ECO:0000256" key="1">
    <source>
        <dbReference type="ARBA" id="ARBA00004141"/>
    </source>
</evidence>
<dbReference type="SUPFAM" id="SSF103473">
    <property type="entry name" value="MFS general substrate transporter"/>
    <property type="match status" value="1"/>
</dbReference>
<dbReference type="EMBL" id="BAABFO010000003">
    <property type="protein sequence ID" value="GAA4325728.1"/>
    <property type="molecule type" value="Genomic_DNA"/>
</dbReference>
<comment type="subcellular location">
    <subcellularLocation>
        <location evidence="1">Membrane</location>
        <topology evidence="1">Multi-pass membrane protein</topology>
    </subcellularLocation>
</comment>
<dbReference type="PROSITE" id="PS50850">
    <property type="entry name" value="MFS"/>
    <property type="match status" value="1"/>
</dbReference>
<keyword evidence="2 6" id="KW-0812">Transmembrane</keyword>
<feature type="transmembrane region" description="Helical" evidence="6">
    <location>
        <begin position="374"/>
        <end position="394"/>
    </location>
</feature>
<keyword evidence="3 6" id="KW-1133">Transmembrane helix</keyword>
<dbReference type="CDD" id="cd17316">
    <property type="entry name" value="MFS_SV2_like"/>
    <property type="match status" value="1"/>
</dbReference>
<sequence length="512" mass="53079">MLPADVSLPARLDRLPWSRWHWRVVIALGVAWVLDGLEVTLVGSIGGVLERPDTLGFSAAEVGGSGSLYIAGAVLGALLFGRLADRLGRKKLFLITLAVYMAGTLATAFSPDFAFFAACRFVTGLGIGGEYAAINSAIDELIPARVRGRVNLAINGSFWIGAALGAALSLVLLDPGVLGPALGWRAGFILGAVLAFAILLVRRDVPESPRWLMTHGQEKEALRVVAAIEAAAGVDGTAGHAAAAPVSPATAPSASGDPLRAGTPPDAGPGSAPLSGPVAGGAGAPGARATPPLRVVADVLLRHYRRRSLVALALMVSQAFFYNAIFFTYALVLTRFHGVPEARVALYVFPFALGNVLGPLLLGPLFDRVGRRRMIGLTYTLSGVGLALTGWAFLEGWLDARSQALCWSAVFFLASAAASSAYLTVSEVFPLEMRAMAISVFYAIGTGAGGFVAPWLFGVLIESGSRGAVTAGYALGAALVIVAGLLAWRFAIDAERKPLEEIAPPLGGGGLS</sequence>
<dbReference type="RefSeq" id="WP_345246645.1">
    <property type="nucleotide sequence ID" value="NZ_BAABFO010000003.1"/>
</dbReference>
<feature type="transmembrane region" description="Helical" evidence="6">
    <location>
        <begin position="400"/>
        <end position="423"/>
    </location>
</feature>
<dbReference type="PANTHER" id="PTHR23508">
    <property type="entry name" value="CARBOXYLIC ACID TRANSPORTER PROTEIN HOMOLOG"/>
    <property type="match status" value="1"/>
</dbReference>
<dbReference type="Gene3D" id="1.20.1250.20">
    <property type="entry name" value="MFS general substrate transporter like domains"/>
    <property type="match status" value="1"/>
</dbReference>
<evidence type="ECO:0000256" key="6">
    <source>
        <dbReference type="SAM" id="Phobius"/>
    </source>
</evidence>
<feature type="transmembrane region" description="Helical" evidence="6">
    <location>
        <begin position="469"/>
        <end position="488"/>
    </location>
</feature>
<accession>A0ABP8GK21</accession>
<keyword evidence="9" id="KW-1185">Reference proteome</keyword>
<evidence type="ECO:0000313" key="8">
    <source>
        <dbReference type="EMBL" id="GAA4325728.1"/>
    </source>
</evidence>
<feature type="compositionally biased region" description="Low complexity" evidence="5">
    <location>
        <begin position="243"/>
        <end position="255"/>
    </location>
</feature>
<feature type="transmembrane region" description="Helical" evidence="6">
    <location>
        <begin position="20"/>
        <end position="42"/>
    </location>
</feature>
<dbReference type="Proteomes" id="UP001501671">
    <property type="component" value="Unassembled WGS sequence"/>
</dbReference>
<name>A0ABP8GK21_9BURK</name>
<dbReference type="Pfam" id="PF07690">
    <property type="entry name" value="MFS_1"/>
    <property type="match status" value="1"/>
</dbReference>
<dbReference type="InterPro" id="IPR036259">
    <property type="entry name" value="MFS_trans_sf"/>
</dbReference>
<feature type="transmembrane region" description="Helical" evidence="6">
    <location>
        <begin position="62"/>
        <end position="80"/>
    </location>
</feature>
<protein>
    <submittedName>
        <fullName evidence="8">MFS transporter</fullName>
    </submittedName>
</protein>
<feature type="transmembrane region" description="Helical" evidence="6">
    <location>
        <begin position="435"/>
        <end position="457"/>
    </location>
</feature>
<feature type="transmembrane region" description="Helical" evidence="6">
    <location>
        <begin position="150"/>
        <end position="170"/>
    </location>
</feature>
<feature type="domain" description="Major facilitator superfamily (MFS) profile" evidence="7">
    <location>
        <begin position="24"/>
        <end position="495"/>
    </location>
</feature>
<evidence type="ECO:0000313" key="9">
    <source>
        <dbReference type="Proteomes" id="UP001501671"/>
    </source>
</evidence>
<feature type="transmembrane region" description="Helical" evidence="6">
    <location>
        <begin position="344"/>
        <end position="362"/>
    </location>
</feature>
<evidence type="ECO:0000259" key="7">
    <source>
        <dbReference type="PROSITE" id="PS50850"/>
    </source>
</evidence>
<feature type="region of interest" description="Disordered" evidence="5">
    <location>
        <begin position="243"/>
        <end position="286"/>
    </location>
</feature>